<evidence type="ECO:0000313" key="2">
    <source>
        <dbReference type="EMBL" id="NYH27372.1"/>
    </source>
</evidence>
<dbReference type="RefSeq" id="WP_179709214.1">
    <property type="nucleotide sequence ID" value="NZ_JACCAS010000002.1"/>
</dbReference>
<name>A0A7Y9WUP2_9BURK</name>
<dbReference type="AlphaFoldDB" id="A0A7Y9WUP2"/>
<reference evidence="3 4" key="1">
    <citation type="submission" date="2020-07" db="EMBL/GenBank/DDBJ databases">
        <title>Exploring microbial biodiversity for novel pathways involved in the catabolism of aromatic compounds derived from lignin.</title>
        <authorList>
            <person name="Elkins J."/>
        </authorList>
    </citation>
    <scope>NUCLEOTIDE SEQUENCE [LARGE SCALE GENOMIC DNA]</scope>
    <source>
        <strain evidence="1 4">H2C3B</strain>
        <strain evidence="2 3">H2C3C</strain>
    </source>
</reference>
<dbReference type="EMBL" id="JACCAU010000001">
    <property type="protein sequence ID" value="NYH14045.1"/>
    <property type="molecule type" value="Genomic_DNA"/>
</dbReference>
<comment type="caution">
    <text evidence="2">The sequence shown here is derived from an EMBL/GenBank/DDBJ whole genome shotgun (WGS) entry which is preliminary data.</text>
</comment>
<dbReference type="Proteomes" id="UP000572540">
    <property type="component" value="Unassembled WGS sequence"/>
</dbReference>
<gene>
    <name evidence="2" type="ORF">GGD40_006943</name>
    <name evidence="1" type="ORF">GGD41_001273</name>
</gene>
<proteinExistence type="predicted"/>
<evidence type="ECO:0000313" key="1">
    <source>
        <dbReference type="EMBL" id="NYH14045.1"/>
    </source>
</evidence>
<dbReference type="EMBL" id="JACCAS010000002">
    <property type="protein sequence ID" value="NYH27372.1"/>
    <property type="molecule type" value="Genomic_DNA"/>
</dbReference>
<dbReference type="Proteomes" id="UP000540929">
    <property type="component" value="Unassembled WGS sequence"/>
</dbReference>
<protein>
    <submittedName>
        <fullName evidence="2">Uncharacterized protein</fullName>
    </submittedName>
</protein>
<organism evidence="2 3">
    <name type="scientific">Paraburkholderia bryophila</name>
    <dbReference type="NCBI Taxonomy" id="420952"/>
    <lineage>
        <taxon>Bacteria</taxon>
        <taxon>Pseudomonadati</taxon>
        <taxon>Pseudomonadota</taxon>
        <taxon>Betaproteobacteria</taxon>
        <taxon>Burkholderiales</taxon>
        <taxon>Burkholderiaceae</taxon>
        <taxon>Paraburkholderia</taxon>
    </lineage>
</organism>
<evidence type="ECO:0000313" key="4">
    <source>
        <dbReference type="Proteomes" id="UP000572540"/>
    </source>
</evidence>
<evidence type="ECO:0000313" key="3">
    <source>
        <dbReference type="Proteomes" id="UP000540929"/>
    </source>
</evidence>
<sequence length="76" mass="8246">MAEFTQASVGRGKLTVKGALGIATRSGRRNDDLDIIGELCHFLEFARIVMALSWKPVILAMPVQAWQCSASLVGEL</sequence>
<accession>A0A7Y9WUP2</accession>
<keyword evidence="3" id="KW-1185">Reference proteome</keyword>